<dbReference type="GO" id="GO:0016887">
    <property type="term" value="F:ATP hydrolysis activity"/>
    <property type="evidence" value="ECO:0007669"/>
    <property type="project" value="InterPro"/>
</dbReference>
<dbReference type="SUPFAM" id="SSF52540">
    <property type="entry name" value="P-loop containing nucleoside triphosphate hydrolases"/>
    <property type="match status" value="1"/>
</dbReference>
<keyword evidence="5" id="KW-0547">Nucleotide-binding</keyword>
<evidence type="ECO:0000256" key="4">
    <source>
        <dbReference type="ARBA" id="ARBA00022475"/>
    </source>
</evidence>
<keyword evidence="4" id="KW-1003">Cell membrane</keyword>
<keyword evidence="2" id="KW-0813">Transport</keyword>
<dbReference type="InterPro" id="IPR017871">
    <property type="entry name" value="ABC_transporter-like_CS"/>
</dbReference>
<dbReference type="InterPro" id="IPR050763">
    <property type="entry name" value="ABC_transporter_ATP-binding"/>
</dbReference>
<name>A0A941DIU0_9BURK</name>
<keyword evidence="6 8" id="KW-0067">ATP-binding</keyword>
<organism evidence="8 9">
    <name type="scientific">Undibacterium baiyunense</name>
    <dbReference type="NCBI Taxonomy" id="2828731"/>
    <lineage>
        <taxon>Bacteria</taxon>
        <taxon>Pseudomonadati</taxon>
        <taxon>Pseudomonadota</taxon>
        <taxon>Betaproteobacteria</taxon>
        <taxon>Burkholderiales</taxon>
        <taxon>Oxalobacteraceae</taxon>
        <taxon>Undibacterium</taxon>
    </lineage>
</organism>
<dbReference type="PROSITE" id="PS50893">
    <property type="entry name" value="ABC_TRANSPORTER_2"/>
    <property type="match status" value="1"/>
</dbReference>
<reference evidence="8 9" key="1">
    <citation type="submission" date="2021-04" db="EMBL/GenBank/DDBJ databases">
        <title>novel species isolated from subtropical streams in China.</title>
        <authorList>
            <person name="Lu H."/>
        </authorList>
    </citation>
    <scope>NUCLEOTIDE SEQUENCE [LARGE SCALE GENOMIC DNA]</scope>
    <source>
        <strain evidence="8 9">BYS107W</strain>
    </source>
</reference>
<evidence type="ECO:0000256" key="5">
    <source>
        <dbReference type="ARBA" id="ARBA00022741"/>
    </source>
</evidence>
<dbReference type="PROSITE" id="PS00211">
    <property type="entry name" value="ABC_TRANSPORTER_1"/>
    <property type="match status" value="1"/>
</dbReference>
<dbReference type="InterPro" id="IPR027417">
    <property type="entry name" value="P-loop_NTPase"/>
</dbReference>
<dbReference type="PANTHER" id="PTHR42711:SF5">
    <property type="entry name" value="ABC TRANSPORTER ATP-BINDING PROTEIN NATA"/>
    <property type="match status" value="1"/>
</dbReference>
<comment type="similarity">
    <text evidence="1">Belongs to the ABC transporter superfamily.</text>
</comment>
<dbReference type="Gene3D" id="3.40.50.300">
    <property type="entry name" value="P-loop containing nucleotide triphosphate hydrolases"/>
    <property type="match status" value="1"/>
</dbReference>
<accession>A0A941DIU0</accession>
<dbReference type="SMART" id="SM00382">
    <property type="entry name" value="AAA"/>
    <property type="match status" value="1"/>
</dbReference>
<dbReference type="AlphaFoldDB" id="A0A941DIU0"/>
<keyword evidence="4" id="KW-0472">Membrane</keyword>
<dbReference type="InterPro" id="IPR003593">
    <property type="entry name" value="AAA+_ATPase"/>
</dbReference>
<feature type="domain" description="ABC transporter" evidence="7">
    <location>
        <begin position="2"/>
        <end position="250"/>
    </location>
</feature>
<dbReference type="EMBL" id="JAGSPM010000008">
    <property type="protein sequence ID" value="MBR7747692.1"/>
    <property type="molecule type" value="Genomic_DNA"/>
</dbReference>
<gene>
    <name evidence="8" type="ORF">KDM92_13970</name>
</gene>
<evidence type="ECO:0000256" key="3">
    <source>
        <dbReference type="ARBA" id="ARBA00022458"/>
    </source>
</evidence>
<dbReference type="Pfam" id="PF00005">
    <property type="entry name" value="ABC_tran"/>
    <property type="match status" value="1"/>
</dbReference>
<keyword evidence="9" id="KW-1185">Reference proteome</keyword>
<evidence type="ECO:0000256" key="2">
    <source>
        <dbReference type="ARBA" id="ARBA00022448"/>
    </source>
</evidence>
<evidence type="ECO:0000313" key="8">
    <source>
        <dbReference type="EMBL" id="MBR7747692.1"/>
    </source>
</evidence>
<keyword evidence="3" id="KW-0536">Nodulation</keyword>
<evidence type="ECO:0000256" key="1">
    <source>
        <dbReference type="ARBA" id="ARBA00005417"/>
    </source>
</evidence>
<evidence type="ECO:0000259" key="7">
    <source>
        <dbReference type="PROSITE" id="PS50893"/>
    </source>
</evidence>
<dbReference type="InterPro" id="IPR003439">
    <property type="entry name" value="ABC_transporter-like_ATP-bd"/>
</dbReference>
<sequence length="276" mass="30505">MIIVEDLHKEFVKLGKPKFGIGMRKAEKVKAVNGVSFTAQDGAILGLLGANGAGKTTSLRMVASMLKMDSGSIKIDGVEVKEGQTTTQAHLGILSDARGLYPRLTSRENIQYYGKLHGMDKAKIEQRIDQLAHWLEIQKLLDRRTEGFSQGERMKIALARALIHDPKNIILDEPTNGLDVVATRALREFLRWLRSPEGGGKCIVFSTHIMQEVERLCDTVVIVAQGRTVAKGSVAELMQQAQESDFEDAFVKLAFLDKSSMLDHRHHSTLNQGSVA</sequence>
<dbReference type="RefSeq" id="WP_189347440.1">
    <property type="nucleotide sequence ID" value="NZ_JAGSPM010000008.1"/>
</dbReference>
<comment type="caution">
    <text evidence="8">The sequence shown here is derived from an EMBL/GenBank/DDBJ whole genome shotgun (WGS) entry which is preliminary data.</text>
</comment>
<dbReference type="PANTHER" id="PTHR42711">
    <property type="entry name" value="ABC TRANSPORTER ATP-BINDING PROTEIN"/>
    <property type="match status" value="1"/>
</dbReference>
<dbReference type="GO" id="GO:0005524">
    <property type="term" value="F:ATP binding"/>
    <property type="evidence" value="ECO:0007669"/>
    <property type="project" value="UniProtKB-KW"/>
</dbReference>
<proteinExistence type="inferred from homology"/>
<evidence type="ECO:0000256" key="6">
    <source>
        <dbReference type="ARBA" id="ARBA00022840"/>
    </source>
</evidence>
<dbReference type="Proteomes" id="UP000680158">
    <property type="component" value="Unassembled WGS sequence"/>
</dbReference>
<protein>
    <submittedName>
        <fullName evidence="8">ATP-binding cassette domain-containing protein</fullName>
    </submittedName>
</protein>
<evidence type="ECO:0000313" key="9">
    <source>
        <dbReference type="Proteomes" id="UP000680158"/>
    </source>
</evidence>